<evidence type="ECO:0000256" key="1">
    <source>
        <dbReference type="ARBA" id="ARBA00006484"/>
    </source>
</evidence>
<evidence type="ECO:0000313" key="4">
    <source>
        <dbReference type="Proteomes" id="UP000070620"/>
    </source>
</evidence>
<dbReference type="EMBL" id="LRQV01000006">
    <property type="protein sequence ID" value="KXK63416.1"/>
    <property type="molecule type" value="Genomic_DNA"/>
</dbReference>
<accession>A0A136PYZ1</accession>
<comment type="caution">
    <text evidence="3">The sequence shown here is derived from an EMBL/GenBank/DDBJ whole genome shotgun (WGS) entry which is preliminary data.</text>
</comment>
<dbReference type="Proteomes" id="UP000070620">
    <property type="component" value="Unassembled WGS sequence"/>
</dbReference>
<reference evidence="3 4" key="1">
    <citation type="submission" date="2016-01" db="EMBL/GenBank/DDBJ databases">
        <title>Whole genome sequence and analysis of Micromonospora rosaria DSM 803, which can produce antibacterial substance rosamicin.</title>
        <authorList>
            <person name="Yang H."/>
            <person name="He X."/>
            <person name="Zhu D."/>
        </authorList>
    </citation>
    <scope>NUCLEOTIDE SEQUENCE [LARGE SCALE GENOMIC DNA]</scope>
    <source>
        <strain evidence="3 4">DSM 803</strain>
    </source>
</reference>
<organism evidence="3 4">
    <name type="scientific">Micromonospora rosaria</name>
    <dbReference type="NCBI Taxonomy" id="47874"/>
    <lineage>
        <taxon>Bacteria</taxon>
        <taxon>Bacillati</taxon>
        <taxon>Actinomycetota</taxon>
        <taxon>Actinomycetes</taxon>
        <taxon>Micromonosporales</taxon>
        <taxon>Micromonosporaceae</taxon>
        <taxon>Micromonospora</taxon>
    </lineage>
</organism>
<sequence length="266" mass="27177">MLLESRVAVVHGAAGALGSAVSRAFAREGATVYLAGRTLDKVEMLAKEIIAEGGRAYAHQVDALDPVAVDGHLALVTGEAGRLDVSFNAVGVDHVQGVPLRDLALADFVAPFDTFVRTQFLTSAAAARVMVAQRSGVIVTLSTSAARAPMPSGGFGVACAGIEALSRELAGEVGPFGVRVVCLRPDAIPETVAHGSYVRQTWRRAAEANGATLEDMLAAKPGMPNPLLGRAVSLADVAGTALYLASDLSSGLTGSITTVGCGVLVD</sequence>
<dbReference type="RefSeq" id="WP_067359867.1">
    <property type="nucleotide sequence ID" value="NZ_JBIUBN010000003.1"/>
</dbReference>
<comment type="similarity">
    <text evidence="1">Belongs to the short-chain dehydrogenases/reductases (SDR) family.</text>
</comment>
<dbReference type="PRINTS" id="PR00081">
    <property type="entry name" value="GDHRDH"/>
</dbReference>
<dbReference type="Gene3D" id="3.40.50.720">
    <property type="entry name" value="NAD(P)-binding Rossmann-like Domain"/>
    <property type="match status" value="1"/>
</dbReference>
<evidence type="ECO:0000256" key="2">
    <source>
        <dbReference type="ARBA" id="ARBA00023002"/>
    </source>
</evidence>
<dbReference type="SUPFAM" id="SSF51735">
    <property type="entry name" value="NAD(P)-binding Rossmann-fold domains"/>
    <property type="match status" value="1"/>
</dbReference>
<gene>
    <name evidence="3" type="ORF">AWW66_03665</name>
</gene>
<dbReference type="InterPro" id="IPR036291">
    <property type="entry name" value="NAD(P)-bd_dom_sf"/>
</dbReference>
<keyword evidence="2" id="KW-0560">Oxidoreductase</keyword>
<evidence type="ECO:0008006" key="5">
    <source>
        <dbReference type="Google" id="ProtNLM"/>
    </source>
</evidence>
<dbReference type="PANTHER" id="PTHR43669">
    <property type="entry name" value="5-KETO-D-GLUCONATE 5-REDUCTASE"/>
    <property type="match status" value="1"/>
</dbReference>
<name>A0A136PYZ1_9ACTN</name>
<dbReference type="Pfam" id="PF13561">
    <property type="entry name" value="adh_short_C2"/>
    <property type="match status" value="1"/>
</dbReference>
<dbReference type="PANTHER" id="PTHR43669:SF3">
    <property type="entry name" value="ALCOHOL DEHYDROGENASE, PUTATIVE (AFU_ORTHOLOGUE AFUA_3G03445)-RELATED"/>
    <property type="match status" value="1"/>
</dbReference>
<dbReference type="CDD" id="cd05233">
    <property type="entry name" value="SDR_c"/>
    <property type="match status" value="1"/>
</dbReference>
<keyword evidence="4" id="KW-1185">Reference proteome</keyword>
<proteinExistence type="inferred from homology"/>
<dbReference type="AlphaFoldDB" id="A0A136PYZ1"/>
<protein>
    <recommendedName>
        <fullName evidence="5">Short-chain dehydrogenase</fullName>
    </recommendedName>
</protein>
<evidence type="ECO:0000313" key="3">
    <source>
        <dbReference type="EMBL" id="KXK63416.1"/>
    </source>
</evidence>
<dbReference type="GO" id="GO:0016491">
    <property type="term" value="F:oxidoreductase activity"/>
    <property type="evidence" value="ECO:0007669"/>
    <property type="project" value="UniProtKB-KW"/>
</dbReference>
<dbReference type="InterPro" id="IPR002347">
    <property type="entry name" value="SDR_fam"/>
</dbReference>